<dbReference type="PANTHER" id="PTHR43861">
    <property type="entry name" value="TRANS-ACONITATE 2-METHYLTRANSFERASE-RELATED"/>
    <property type="match status" value="1"/>
</dbReference>
<dbReference type="RefSeq" id="WP_058005927.1">
    <property type="nucleotide sequence ID" value="NZ_CP065424.1"/>
</dbReference>
<proteinExistence type="predicted"/>
<dbReference type="InterPro" id="IPR029063">
    <property type="entry name" value="SAM-dependent_MTases_sf"/>
</dbReference>
<evidence type="ECO:0000313" key="2">
    <source>
        <dbReference type="EMBL" id="OOP68594.1"/>
    </source>
</evidence>
<keyword evidence="2" id="KW-0808">Transferase</keyword>
<name>A0A8E2I8F5_9BACI</name>
<reference evidence="2 3" key="1">
    <citation type="submission" date="2017-01" db="EMBL/GenBank/DDBJ databases">
        <title>Draft genome sequence of Bacillus oleronius.</title>
        <authorList>
            <person name="Allam M."/>
        </authorList>
    </citation>
    <scope>NUCLEOTIDE SEQUENCE [LARGE SCALE GENOMIC DNA]</scope>
    <source>
        <strain evidence="2 3">DSM 9356</strain>
    </source>
</reference>
<dbReference type="CDD" id="cd02440">
    <property type="entry name" value="AdoMet_MTases"/>
    <property type="match status" value="1"/>
</dbReference>
<dbReference type="SUPFAM" id="SSF53335">
    <property type="entry name" value="S-adenosyl-L-methionine-dependent methyltransferases"/>
    <property type="match status" value="1"/>
</dbReference>
<dbReference type="EMBL" id="MTLA01000098">
    <property type="protein sequence ID" value="OOP68594.1"/>
    <property type="molecule type" value="Genomic_DNA"/>
</dbReference>
<keyword evidence="2" id="KW-0489">Methyltransferase</keyword>
<dbReference type="Gene3D" id="3.40.50.150">
    <property type="entry name" value="Vaccinia Virus protein VP39"/>
    <property type="match status" value="1"/>
</dbReference>
<comment type="caution">
    <text evidence="2">The sequence shown here is derived from an EMBL/GenBank/DDBJ whole genome shotgun (WGS) entry which is preliminary data.</text>
</comment>
<sequence>MINSLEKNKTSWDKEAHRFFARNPLPEYGPLAPFEDDLHLFGDVTNKKILEIGCGSGHSLKYLDEQQAKEIWGIDLSTAQINTAAEVLKDTRSDVKLLESPMEEDPGLPHQYFDIVFSIYALGWTTNLEKTLDNINKYLKSGGTFIFSWEHPLYNRIKNNDGDLRLIKSYHEEGSYDHEAWSSPAMMQQFKLSTYINSLISHGFMIEKMIEDVCISDDIIPKHVNGWYSYEKAKMIPTTLIIKSRKI</sequence>
<dbReference type="PANTHER" id="PTHR43861:SF1">
    <property type="entry name" value="TRANS-ACONITATE 2-METHYLTRANSFERASE"/>
    <property type="match status" value="1"/>
</dbReference>
<dbReference type="Pfam" id="PF08241">
    <property type="entry name" value="Methyltransf_11"/>
    <property type="match status" value="1"/>
</dbReference>
<dbReference type="InterPro" id="IPR013216">
    <property type="entry name" value="Methyltransf_11"/>
</dbReference>
<evidence type="ECO:0000313" key="3">
    <source>
        <dbReference type="Proteomes" id="UP000189761"/>
    </source>
</evidence>
<dbReference type="GO" id="GO:0008757">
    <property type="term" value="F:S-adenosylmethionine-dependent methyltransferase activity"/>
    <property type="evidence" value="ECO:0007669"/>
    <property type="project" value="InterPro"/>
</dbReference>
<organism evidence="2 3">
    <name type="scientific">Heyndrickxia oleronia</name>
    <dbReference type="NCBI Taxonomy" id="38875"/>
    <lineage>
        <taxon>Bacteria</taxon>
        <taxon>Bacillati</taxon>
        <taxon>Bacillota</taxon>
        <taxon>Bacilli</taxon>
        <taxon>Bacillales</taxon>
        <taxon>Bacillaceae</taxon>
        <taxon>Heyndrickxia</taxon>
    </lineage>
</organism>
<feature type="domain" description="Methyltransferase type 11" evidence="1">
    <location>
        <begin position="50"/>
        <end position="147"/>
    </location>
</feature>
<dbReference type="AlphaFoldDB" id="A0A8E2I8F5"/>
<gene>
    <name evidence="2" type="ORF">BWZ43_09620</name>
</gene>
<accession>A0A8E2I8F5</accession>
<dbReference type="GO" id="GO:0032259">
    <property type="term" value="P:methylation"/>
    <property type="evidence" value="ECO:0007669"/>
    <property type="project" value="UniProtKB-KW"/>
</dbReference>
<keyword evidence="3" id="KW-1185">Reference proteome</keyword>
<protein>
    <submittedName>
        <fullName evidence="2">SAM-dependent methyltransferase</fullName>
    </submittedName>
</protein>
<evidence type="ECO:0000259" key="1">
    <source>
        <dbReference type="Pfam" id="PF08241"/>
    </source>
</evidence>
<dbReference type="Proteomes" id="UP000189761">
    <property type="component" value="Unassembled WGS sequence"/>
</dbReference>